<dbReference type="InterPro" id="IPR036188">
    <property type="entry name" value="FAD/NAD-bd_sf"/>
</dbReference>
<evidence type="ECO:0000313" key="6">
    <source>
        <dbReference type="EMBL" id="RJP18686.1"/>
    </source>
</evidence>
<comment type="similarity">
    <text evidence="2">Belongs to the FAD-dependent oxidoreductase family.</text>
</comment>
<gene>
    <name evidence="6" type="ORF">C4520_13915</name>
</gene>
<dbReference type="Gene3D" id="3.50.50.60">
    <property type="entry name" value="FAD/NAD(P)-binding domain"/>
    <property type="match status" value="2"/>
</dbReference>
<dbReference type="PANTHER" id="PTHR43429:SF3">
    <property type="entry name" value="NITRITE REDUCTASE [NAD(P)H]"/>
    <property type="match status" value="1"/>
</dbReference>
<comment type="caution">
    <text evidence="6">The sequence shown here is derived from an EMBL/GenBank/DDBJ whole genome shotgun (WGS) entry which is preliminary data.</text>
</comment>
<accession>A0A3A4NKK0</accession>
<dbReference type="EMBL" id="QZKU01000098">
    <property type="protein sequence ID" value="RJP18686.1"/>
    <property type="molecule type" value="Genomic_DNA"/>
</dbReference>
<proteinExistence type="inferred from homology"/>
<keyword evidence="4" id="KW-0274">FAD</keyword>
<evidence type="ECO:0000259" key="5">
    <source>
        <dbReference type="Pfam" id="PF07992"/>
    </source>
</evidence>
<dbReference type="PRINTS" id="PR00411">
    <property type="entry name" value="PNDRDTASEI"/>
</dbReference>
<name>A0A3A4NKK0_ABYX5</name>
<dbReference type="PANTHER" id="PTHR43429">
    <property type="entry name" value="PYRIDINE NUCLEOTIDE-DISULFIDE OXIDOREDUCTASE DOMAIN-CONTAINING"/>
    <property type="match status" value="1"/>
</dbReference>
<dbReference type="Proteomes" id="UP000265882">
    <property type="component" value="Unassembled WGS sequence"/>
</dbReference>
<dbReference type="PRINTS" id="PR00368">
    <property type="entry name" value="FADPNR"/>
</dbReference>
<keyword evidence="3" id="KW-0285">Flavoprotein</keyword>
<evidence type="ECO:0000256" key="1">
    <source>
        <dbReference type="ARBA" id="ARBA00001974"/>
    </source>
</evidence>
<feature type="domain" description="FAD/NAD(P)-binding" evidence="5">
    <location>
        <begin position="2"/>
        <end position="302"/>
    </location>
</feature>
<reference evidence="6 7" key="1">
    <citation type="journal article" date="2017" name="ISME J.">
        <title>Energy and carbon metabolisms in a deep terrestrial subsurface fluid microbial community.</title>
        <authorList>
            <person name="Momper L."/>
            <person name="Jungbluth S.P."/>
            <person name="Lee M.D."/>
            <person name="Amend J.P."/>
        </authorList>
    </citation>
    <scope>NUCLEOTIDE SEQUENCE [LARGE SCALE GENOMIC DNA]</scope>
    <source>
        <strain evidence="6">SURF_5</strain>
    </source>
</reference>
<dbReference type="SUPFAM" id="SSF51905">
    <property type="entry name" value="FAD/NAD(P)-binding domain"/>
    <property type="match status" value="2"/>
</dbReference>
<comment type="cofactor">
    <cofactor evidence="1">
        <name>FAD</name>
        <dbReference type="ChEBI" id="CHEBI:57692"/>
    </cofactor>
</comment>
<sequence>MRYLIIGTGIAGLTAAETIRKLDPEGKILLFSAENSPPYARYLLPELLALERDAESLRLRRDDFYHRNQLELHLGEAVEDVDCRSSTLSTGRRRYNFDRLLLATGARTVLPRSPLLNARGVFILRNLTDALLIDEFIRKKKVKTAAVIGAGLVGLKIASALDRRGIDVSIVEKESRILSRVLDAESQTPVARVCRENGLKLVLAERFREFIISARSRRITHLVTYSGYSLACEMAIFCPGMASNKEIAKVAGLRTGKGIKVDRFLRTSAENIYGAGDAIETFNAATGKTEFMPLWMNALQQGGIAGANMAGRRVAYEGAVWHNTLQLFGLNLVSLGQNHSADRVRGVRVVSSVKNRRGIRLFYSGDKLIGATVFGHPEMTDLLKKIILHRIPSWRLRDHLLKARLSPSLLFDSFESSRQSESCINPAALEE</sequence>
<evidence type="ECO:0000256" key="4">
    <source>
        <dbReference type="ARBA" id="ARBA00022827"/>
    </source>
</evidence>
<dbReference type="AlphaFoldDB" id="A0A3A4NKK0"/>
<dbReference type="InterPro" id="IPR050260">
    <property type="entry name" value="FAD-bd_OxRdtase"/>
</dbReference>
<evidence type="ECO:0000313" key="7">
    <source>
        <dbReference type="Proteomes" id="UP000265882"/>
    </source>
</evidence>
<dbReference type="Pfam" id="PF07992">
    <property type="entry name" value="Pyr_redox_2"/>
    <property type="match status" value="1"/>
</dbReference>
<protein>
    <recommendedName>
        <fullName evidence="5">FAD/NAD(P)-binding domain-containing protein</fullName>
    </recommendedName>
</protein>
<evidence type="ECO:0000256" key="3">
    <source>
        <dbReference type="ARBA" id="ARBA00022630"/>
    </source>
</evidence>
<organism evidence="6 7">
    <name type="scientific">Abyssobacteria bacterium (strain SURF_5)</name>
    <dbReference type="NCBI Taxonomy" id="2093360"/>
    <lineage>
        <taxon>Bacteria</taxon>
        <taxon>Pseudomonadati</taxon>
        <taxon>Candidatus Hydrogenedentota</taxon>
        <taxon>Candidatus Abyssobacteria</taxon>
    </lineage>
</organism>
<dbReference type="InterPro" id="IPR023753">
    <property type="entry name" value="FAD/NAD-binding_dom"/>
</dbReference>
<evidence type="ECO:0000256" key="2">
    <source>
        <dbReference type="ARBA" id="ARBA00006442"/>
    </source>
</evidence>
<dbReference type="GO" id="GO:0016491">
    <property type="term" value="F:oxidoreductase activity"/>
    <property type="evidence" value="ECO:0007669"/>
    <property type="project" value="InterPro"/>
</dbReference>